<reference evidence="2" key="1">
    <citation type="journal article" date="2023" name="Nat. Commun.">
        <title>Diploid and tetraploid genomes of Acorus and the evolution of monocots.</title>
        <authorList>
            <person name="Ma L."/>
            <person name="Liu K.W."/>
            <person name="Li Z."/>
            <person name="Hsiao Y.Y."/>
            <person name="Qi Y."/>
            <person name="Fu T."/>
            <person name="Tang G.D."/>
            <person name="Zhang D."/>
            <person name="Sun W.H."/>
            <person name="Liu D.K."/>
            <person name="Li Y."/>
            <person name="Chen G.Z."/>
            <person name="Liu X.D."/>
            <person name="Liao X.Y."/>
            <person name="Jiang Y.T."/>
            <person name="Yu X."/>
            <person name="Hao Y."/>
            <person name="Huang J."/>
            <person name="Zhao X.W."/>
            <person name="Ke S."/>
            <person name="Chen Y.Y."/>
            <person name="Wu W.L."/>
            <person name="Hsu J.L."/>
            <person name="Lin Y.F."/>
            <person name="Huang M.D."/>
            <person name="Li C.Y."/>
            <person name="Huang L."/>
            <person name="Wang Z.W."/>
            <person name="Zhao X."/>
            <person name="Zhong W.Y."/>
            <person name="Peng D.H."/>
            <person name="Ahmad S."/>
            <person name="Lan S."/>
            <person name="Zhang J.S."/>
            <person name="Tsai W.C."/>
            <person name="Van de Peer Y."/>
            <person name="Liu Z.J."/>
        </authorList>
    </citation>
    <scope>NUCLEOTIDE SEQUENCE</scope>
    <source>
        <strain evidence="2">SCP</strain>
    </source>
</reference>
<dbReference type="EMBL" id="JAUJYN010000007">
    <property type="protein sequence ID" value="KAK1267101.1"/>
    <property type="molecule type" value="Genomic_DNA"/>
</dbReference>
<protein>
    <submittedName>
        <fullName evidence="2">Uncharacterized protein</fullName>
    </submittedName>
</protein>
<evidence type="ECO:0000313" key="3">
    <source>
        <dbReference type="Proteomes" id="UP001179952"/>
    </source>
</evidence>
<accession>A0AAV9ASI9</accession>
<evidence type="ECO:0000313" key="2">
    <source>
        <dbReference type="EMBL" id="KAK1267101.1"/>
    </source>
</evidence>
<dbReference type="AlphaFoldDB" id="A0AAV9ASI9"/>
<reference evidence="2" key="2">
    <citation type="submission" date="2023-06" db="EMBL/GenBank/DDBJ databases">
        <authorList>
            <person name="Ma L."/>
            <person name="Liu K.-W."/>
            <person name="Li Z."/>
            <person name="Hsiao Y.-Y."/>
            <person name="Qi Y."/>
            <person name="Fu T."/>
            <person name="Tang G."/>
            <person name="Zhang D."/>
            <person name="Sun W.-H."/>
            <person name="Liu D.-K."/>
            <person name="Li Y."/>
            <person name="Chen G.-Z."/>
            <person name="Liu X.-D."/>
            <person name="Liao X.-Y."/>
            <person name="Jiang Y.-T."/>
            <person name="Yu X."/>
            <person name="Hao Y."/>
            <person name="Huang J."/>
            <person name="Zhao X.-W."/>
            <person name="Ke S."/>
            <person name="Chen Y.-Y."/>
            <person name="Wu W.-L."/>
            <person name="Hsu J.-L."/>
            <person name="Lin Y.-F."/>
            <person name="Huang M.-D."/>
            <person name="Li C.-Y."/>
            <person name="Huang L."/>
            <person name="Wang Z.-W."/>
            <person name="Zhao X."/>
            <person name="Zhong W.-Y."/>
            <person name="Peng D.-H."/>
            <person name="Ahmad S."/>
            <person name="Lan S."/>
            <person name="Zhang J.-S."/>
            <person name="Tsai W.-C."/>
            <person name="Van De Peer Y."/>
            <person name="Liu Z.-J."/>
        </authorList>
    </citation>
    <scope>NUCLEOTIDE SEQUENCE</scope>
    <source>
        <strain evidence="2">SCP</strain>
        <tissue evidence="2">Leaves</tissue>
    </source>
</reference>
<keyword evidence="3" id="KW-1185">Reference proteome</keyword>
<organism evidence="2 3">
    <name type="scientific">Acorus gramineus</name>
    <name type="common">Dwarf sweet flag</name>
    <dbReference type="NCBI Taxonomy" id="55184"/>
    <lineage>
        <taxon>Eukaryota</taxon>
        <taxon>Viridiplantae</taxon>
        <taxon>Streptophyta</taxon>
        <taxon>Embryophyta</taxon>
        <taxon>Tracheophyta</taxon>
        <taxon>Spermatophyta</taxon>
        <taxon>Magnoliopsida</taxon>
        <taxon>Liliopsida</taxon>
        <taxon>Acoraceae</taxon>
        <taxon>Acorus</taxon>
    </lineage>
</organism>
<gene>
    <name evidence="2" type="ORF">QJS04_geneDACA016648</name>
</gene>
<dbReference type="Proteomes" id="UP001179952">
    <property type="component" value="Unassembled WGS sequence"/>
</dbReference>
<feature type="region of interest" description="Disordered" evidence="1">
    <location>
        <begin position="23"/>
        <end position="56"/>
    </location>
</feature>
<evidence type="ECO:0000256" key="1">
    <source>
        <dbReference type="SAM" id="MobiDB-lite"/>
    </source>
</evidence>
<proteinExistence type="predicted"/>
<comment type="caution">
    <text evidence="2">The sequence shown here is derived from an EMBL/GenBank/DDBJ whole genome shotgun (WGS) entry which is preliminary data.</text>
</comment>
<name>A0AAV9ASI9_ACOGR</name>
<sequence length="68" mass="7257">MGCQAGDQDRLQYLVRDLSWQDLPLTSPTSTTRSRSATLGPHPSSSLSPTSSSLTEPSGYDFAISAII</sequence>